<evidence type="ECO:0000313" key="2">
    <source>
        <dbReference type="EMBL" id="CAI9574007.1"/>
    </source>
</evidence>
<organism evidence="2 3">
    <name type="scientific">Staurois parvus</name>
    <dbReference type="NCBI Taxonomy" id="386267"/>
    <lineage>
        <taxon>Eukaryota</taxon>
        <taxon>Metazoa</taxon>
        <taxon>Chordata</taxon>
        <taxon>Craniata</taxon>
        <taxon>Vertebrata</taxon>
        <taxon>Euteleostomi</taxon>
        <taxon>Amphibia</taxon>
        <taxon>Batrachia</taxon>
        <taxon>Anura</taxon>
        <taxon>Neobatrachia</taxon>
        <taxon>Ranoidea</taxon>
        <taxon>Ranidae</taxon>
        <taxon>Staurois</taxon>
    </lineage>
</organism>
<evidence type="ECO:0000313" key="3">
    <source>
        <dbReference type="Proteomes" id="UP001162483"/>
    </source>
</evidence>
<accession>A0ABN9DS14</accession>
<dbReference type="EMBL" id="CATNWA010014617">
    <property type="protein sequence ID" value="CAI9574007.1"/>
    <property type="molecule type" value="Genomic_DNA"/>
</dbReference>
<feature type="non-terminal residue" evidence="2">
    <location>
        <position position="1"/>
    </location>
</feature>
<sequence>TLDTKQSGKYCSPGNRQTQTSPSDCQTEKSDSSLQRTYLHCSRVQWQSASYCCSQLPPFAIIPLTGDCGLFSSKEISWMD</sequence>
<protein>
    <submittedName>
        <fullName evidence="2">Uncharacterized protein</fullName>
    </submittedName>
</protein>
<evidence type="ECO:0000256" key="1">
    <source>
        <dbReference type="SAM" id="MobiDB-lite"/>
    </source>
</evidence>
<gene>
    <name evidence="2" type="ORF">SPARVUS_LOCUS7861157</name>
</gene>
<name>A0ABN9DS14_9NEOB</name>
<dbReference type="Proteomes" id="UP001162483">
    <property type="component" value="Unassembled WGS sequence"/>
</dbReference>
<proteinExistence type="predicted"/>
<feature type="compositionally biased region" description="Polar residues" evidence="1">
    <location>
        <begin position="1"/>
        <end position="25"/>
    </location>
</feature>
<feature type="region of interest" description="Disordered" evidence="1">
    <location>
        <begin position="1"/>
        <end position="29"/>
    </location>
</feature>
<keyword evidence="3" id="KW-1185">Reference proteome</keyword>
<comment type="caution">
    <text evidence="2">The sequence shown here is derived from an EMBL/GenBank/DDBJ whole genome shotgun (WGS) entry which is preliminary data.</text>
</comment>
<reference evidence="2" key="1">
    <citation type="submission" date="2023-05" db="EMBL/GenBank/DDBJ databases">
        <authorList>
            <person name="Stuckert A."/>
        </authorList>
    </citation>
    <scope>NUCLEOTIDE SEQUENCE</scope>
</reference>